<dbReference type="GO" id="GO:0004386">
    <property type="term" value="F:helicase activity"/>
    <property type="evidence" value="ECO:0007669"/>
    <property type="project" value="UniProtKB-KW"/>
</dbReference>
<dbReference type="PANTHER" id="PTHR11472:SF34">
    <property type="entry name" value="REGULATOR OF TELOMERE ELONGATION HELICASE 1"/>
    <property type="match status" value="1"/>
</dbReference>
<dbReference type="Pfam" id="PF00270">
    <property type="entry name" value="DEAD"/>
    <property type="match status" value="1"/>
</dbReference>
<dbReference type="InterPro" id="IPR011545">
    <property type="entry name" value="DEAD/DEAH_box_helicase_dom"/>
</dbReference>
<keyword evidence="20" id="KW-1185">Reference proteome</keyword>
<evidence type="ECO:0000256" key="7">
    <source>
        <dbReference type="ARBA" id="ARBA00022806"/>
    </source>
</evidence>
<evidence type="ECO:0000256" key="17">
    <source>
        <dbReference type="SAM" id="Coils"/>
    </source>
</evidence>
<dbReference type="InterPro" id="IPR045028">
    <property type="entry name" value="DinG/Rad3-like"/>
</dbReference>
<dbReference type="Gene3D" id="3.90.320.10">
    <property type="match status" value="1"/>
</dbReference>
<evidence type="ECO:0000256" key="6">
    <source>
        <dbReference type="ARBA" id="ARBA00022801"/>
    </source>
</evidence>
<dbReference type="Proteomes" id="UP001060164">
    <property type="component" value="Chromosome"/>
</dbReference>
<evidence type="ECO:0000256" key="3">
    <source>
        <dbReference type="ARBA" id="ARBA00022723"/>
    </source>
</evidence>
<evidence type="ECO:0000256" key="2">
    <source>
        <dbReference type="ARBA" id="ARBA00022485"/>
    </source>
</evidence>
<keyword evidence="10" id="KW-0411">Iron-sulfur</keyword>
<evidence type="ECO:0000256" key="16">
    <source>
        <dbReference type="ARBA" id="ARBA00048954"/>
    </source>
</evidence>
<dbReference type="PROSITE" id="PS51193">
    <property type="entry name" value="HELICASE_ATP_BIND_2"/>
    <property type="match status" value="1"/>
</dbReference>
<dbReference type="EC" id="5.6.2.3" evidence="15"/>
<dbReference type="InterPro" id="IPR006554">
    <property type="entry name" value="Helicase-like_DEXD_c2"/>
</dbReference>
<evidence type="ECO:0000313" key="19">
    <source>
        <dbReference type="EMBL" id="UWP58592.1"/>
    </source>
</evidence>
<dbReference type="InterPro" id="IPR011604">
    <property type="entry name" value="PDDEXK-like_dom_sf"/>
</dbReference>
<evidence type="ECO:0000256" key="12">
    <source>
        <dbReference type="ARBA" id="ARBA00023204"/>
    </source>
</evidence>
<feature type="coiled-coil region" evidence="17">
    <location>
        <begin position="413"/>
        <end position="470"/>
    </location>
</feature>
<dbReference type="Gene3D" id="1.10.275.40">
    <property type="match status" value="1"/>
</dbReference>
<keyword evidence="3" id="KW-0479">Metal-binding</keyword>
<dbReference type="InterPro" id="IPR027417">
    <property type="entry name" value="P-loop_NTPase"/>
</dbReference>
<feature type="domain" description="Helicase ATP-binding" evidence="18">
    <location>
        <begin position="183"/>
        <end position="435"/>
    </location>
</feature>
<dbReference type="InterPro" id="IPR010614">
    <property type="entry name" value="RAD3-like_helicase_DEAD"/>
</dbReference>
<proteinExistence type="inferred from homology"/>
<keyword evidence="17" id="KW-0175">Coiled coil</keyword>
<dbReference type="EMBL" id="CP102290">
    <property type="protein sequence ID" value="UWP58592.1"/>
    <property type="molecule type" value="Genomic_DNA"/>
</dbReference>
<evidence type="ECO:0000256" key="10">
    <source>
        <dbReference type="ARBA" id="ARBA00023014"/>
    </source>
</evidence>
<dbReference type="Gene3D" id="3.40.50.300">
    <property type="entry name" value="P-loop containing nucleotide triphosphate hydrolases"/>
    <property type="match status" value="2"/>
</dbReference>
<dbReference type="Gene3D" id="1.10.30.20">
    <property type="entry name" value="Bacterial XPD DNA helicase, FeS cluster domain"/>
    <property type="match status" value="1"/>
</dbReference>
<reference evidence="19" key="1">
    <citation type="journal article" date="2022" name="Cell">
        <title>Design, construction, and in vivo augmentation of a complex gut microbiome.</title>
        <authorList>
            <person name="Cheng A.G."/>
            <person name="Ho P.Y."/>
            <person name="Aranda-Diaz A."/>
            <person name="Jain S."/>
            <person name="Yu F.B."/>
            <person name="Meng X."/>
            <person name="Wang M."/>
            <person name="Iakiviak M."/>
            <person name="Nagashima K."/>
            <person name="Zhao A."/>
            <person name="Murugkar P."/>
            <person name="Patil A."/>
            <person name="Atabakhsh K."/>
            <person name="Weakley A."/>
            <person name="Yan J."/>
            <person name="Brumbaugh A.R."/>
            <person name="Higginbottom S."/>
            <person name="Dimas A."/>
            <person name="Shiver A.L."/>
            <person name="Deutschbauer A."/>
            <person name="Neff N."/>
            <person name="Sonnenburg J.L."/>
            <person name="Huang K.C."/>
            <person name="Fischbach M.A."/>
        </authorList>
    </citation>
    <scope>NUCLEOTIDE SEQUENCE</scope>
    <source>
        <strain evidence="19">DSM 19829</strain>
    </source>
</reference>
<keyword evidence="6" id="KW-0378">Hydrolase</keyword>
<keyword evidence="2" id="KW-0004">4Fe-4S</keyword>
<evidence type="ECO:0000256" key="9">
    <source>
        <dbReference type="ARBA" id="ARBA00023004"/>
    </source>
</evidence>
<evidence type="ECO:0000256" key="1">
    <source>
        <dbReference type="ARBA" id="ARBA00001966"/>
    </source>
</evidence>
<dbReference type="SMART" id="SM00488">
    <property type="entry name" value="DEXDc2"/>
    <property type="match status" value="1"/>
</dbReference>
<sequence length="788" mass="91229">MEKEVVKISVRGLVEFILRGGDLDSRTGAAPDKEAMQLGSKIHRKIQKSMGAEYQAEVSLRYEKEYETFLFVLEGRADGIVDRKGDVLIDEIKGTFRDLAELKGPDPLHTAQAMCYAWMYMQDHPCGNITVQITYCNMEDEDIRYFHEKYTQAELEQWFGQLLEKYYPWAEFYVSWKKCRNESMQGLEFPFSYREGQREIVSSVYRTILRKKELFVQAPTGVGKTMSAVFPAVRAMGEGHGDKIFYLTARTIARTVAEEAFGILKDHGLAFKVITLTAKEKLCACEEMECSPEHCERARGHYDRVNDAVYEILTGENAFDRETLLRHSEKWKVCPYEMSLDLSVWTDAVICDYNYVFDPRAHLRRFFSEGVKGEYLFLIDEAHNLVERGREMFSAVLCKEDFLAIRKKVAPYNKKLERYLDRGNRQLLELKRECESYQVLDGPGALGISLMNLQGELETFLEELAEGQLRKDVLEFYFQVRTFLNICDLLDENYVTYAYHDETGKFYLRLFCVNPARNLQQCLSRGRCTVFFSATLLPITYYRKLLGSSEGEDYAIYVESPFPRENRALLIGKDVSSRYKRRGYEEYSRISSYIHQVISGKKGNYMVFFPSYRMLSDVYEVYREQYADERDETVRYLVQHTSMNEADREAFLEAFALDGEHTTVGFCVMGGIFAEGIDLSGERLIGAVLIGTGLPQIGTEREILMNYYDQAGENGFDYAYRFPGMNKVLQAAGRVIRTDQDRGVIALLDERFLTADYRKLFPREWHDYRGCSLTQVGNLVREFWEGTS</sequence>
<evidence type="ECO:0000256" key="8">
    <source>
        <dbReference type="ARBA" id="ARBA00022840"/>
    </source>
</evidence>
<dbReference type="InterPro" id="IPR006555">
    <property type="entry name" value="ATP-dep_Helicase_C"/>
</dbReference>
<keyword evidence="9" id="KW-0408">Iron</keyword>
<dbReference type="SUPFAM" id="SSF52540">
    <property type="entry name" value="P-loop containing nucleoside triphosphate hydrolases"/>
    <property type="match status" value="2"/>
</dbReference>
<comment type="cofactor">
    <cofactor evidence="1">
        <name>[4Fe-4S] cluster</name>
        <dbReference type="ChEBI" id="CHEBI:49883"/>
    </cofactor>
</comment>
<dbReference type="SMART" id="SM00491">
    <property type="entry name" value="HELICc2"/>
    <property type="match status" value="1"/>
</dbReference>
<organism evidence="19 20">
    <name type="scientific">Ruminococcus gauvreauii</name>
    <dbReference type="NCBI Taxonomy" id="438033"/>
    <lineage>
        <taxon>Bacteria</taxon>
        <taxon>Bacillati</taxon>
        <taxon>Bacillota</taxon>
        <taxon>Clostridia</taxon>
        <taxon>Eubacteriales</taxon>
        <taxon>Oscillospiraceae</taxon>
        <taxon>Ruminococcus</taxon>
    </lineage>
</organism>
<dbReference type="InterPro" id="IPR042493">
    <property type="entry name" value="XPD_DNA_FeS"/>
</dbReference>
<keyword evidence="7 19" id="KW-0347">Helicase</keyword>
<keyword evidence="8" id="KW-0067">ATP-binding</keyword>
<dbReference type="Pfam" id="PF13307">
    <property type="entry name" value="Helicase_C_2"/>
    <property type="match status" value="1"/>
</dbReference>
<evidence type="ECO:0000313" key="20">
    <source>
        <dbReference type="Proteomes" id="UP001060164"/>
    </source>
</evidence>
<name>A0ABY5VE11_9FIRM</name>
<evidence type="ECO:0000256" key="4">
    <source>
        <dbReference type="ARBA" id="ARBA00022741"/>
    </source>
</evidence>
<keyword evidence="11" id="KW-0238">DNA-binding</keyword>
<gene>
    <name evidence="19" type="ORF">NQ502_14580</name>
</gene>
<accession>A0ABY5VE11</accession>
<protein>
    <recommendedName>
        <fullName evidence="15">DNA 5'-3' helicase</fullName>
        <ecNumber evidence="15">5.6.2.3</ecNumber>
    </recommendedName>
</protein>
<keyword evidence="5" id="KW-0227">DNA damage</keyword>
<comment type="similarity">
    <text evidence="14">Belongs to the helicase family. DinG subfamily.</text>
</comment>
<evidence type="ECO:0000256" key="15">
    <source>
        <dbReference type="ARBA" id="ARBA00044969"/>
    </source>
</evidence>
<dbReference type="SMART" id="SM00487">
    <property type="entry name" value="DEXDc"/>
    <property type="match status" value="1"/>
</dbReference>
<dbReference type="PANTHER" id="PTHR11472">
    <property type="entry name" value="DNA REPAIR DEAD HELICASE RAD3/XP-D SUBFAMILY MEMBER"/>
    <property type="match status" value="1"/>
</dbReference>
<evidence type="ECO:0000256" key="5">
    <source>
        <dbReference type="ARBA" id="ARBA00022763"/>
    </source>
</evidence>
<keyword evidence="13" id="KW-0413">Isomerase</keyword>
<dbReference type="InterPro" id="IPR014013">
    <property type="entry name" value="Helic_SF1/SF2_ATP-bd_DinG/Rad3"/>
</dbReference>
<keyword evidence="4" id="KW-0547">Nucleotide-binding</keyword>
<comment type="catalytic activity">
    <reaction evidence="16">
        <text>ATP + H2O = ADP + phosphate + H(+)</text>
        <dbReference type="Rhea" id="RHEA:13065"/>
        <dbReference type="ChEBI" id="CHEBI:15377"/>
        <dbReference type="ChEBI" id="CHEBI:15378"/>
        <dbReference type="ChEBI" id="CHEBI:30616"/>
        <dbReference type="ChEBI" id="CHEBI:43474"/>
        <dbReference type="ChEBI" id="CHEBI:456216"/>
        <dbReference type="EC" id="5.6.2.3"/>
    </reaction>
</comment>
<keyword evidence="12" id="KW-0234">DNA repair</keyword>
<dbReference type="InterPro" id="IPR014001">
    <property type="entry name" value="Helicase_ATP-bd"/>
</dbReference>
<dbReference type="RefSeq" id="WP_028529348.1">
    <property type="nucleotide sequence ID" value="NZ_CABLBR010000023.1"/>
</dbReference>
<dbReference type="Pfam" id="PF06733">
    <property type="entry name" value="DEAD_2"/>
    <property type="match status" value="1"/>
</dbReference>
<evidence type="ECO:0000259" key="18">
    <source>
        <dbReference type="PROSITE" id="PS51193"/>
    </source>
</evidence>
<evidence type="ECO:0000256" key="11">
    <source>
        <dbReference type="ARBA" id="ARBA00023125"/>
    </source>
</evidence>
<evidence type="ECO:0000256" key="14">
    <source>
        <dbReference type="ARBA" id="ARBA00038058"/>
    </source>
</evidence>
<evidence type="ECO:0000256" key="13">
    <source>
        <dbReference type="ARBA" id="ARBA00023235"/>
    </source>
</evidence>